<feature type="transmembrane region" description="Helical" evidence="7">
    <location>
        <begin position="394"/>
        <end position="412"/>
    </location>
</feature>
<feature type="transmembrane region" description="Helical" evidence="7">
    <location>
        <begin position="452"/>
        <end position="474"/>
    </location>
</feature>
<keyword evidence="3" id="KW-0813">Transport</keyword>
<keyword evidence="4 7" id="KW-0812">Transmembrane</keyword>
<comment type="similarity">
    <text evidence="2">Belongs to the major facilitator superfamily.</text>
</comment>
<dbReference type="InterPro" id="IPR011701">
    <property type="entry name" value="MFS"/>
</dbReference>
<feature type="transmembrane region" description="Helical" evidence="7">
    <location>
        <begin position="37"/>
        <end position="61"/>
    </location>
</feature>
<evidence type="ECO:0000256" key="6">
    <source>
        <dbReference type="ARBA" id="ARBA00023136"/>
    </source>
</evidence>
<feature type="transmembrane region" description="Helical" evidence="7">
    <location>
        <begin position="105"/>
        <end position="123"/>
    </location>
</feature>
<evidence type="ECO:0000256" key="2">
    <source>
        <dbReference type="ARBA" id="ARBA00008335"/>
    </source>
</evidence>
<organism evidence="9 10">
    <name type="scientific">Chilo suppressalis</name>
    <name type="common">Asiatic rice borer moth</name>
    <dbReference type="NCBI Taxonomy" id="168631"/>
    <lineage>
        <taxon>Eukaryota</taxon>
        <taxon>Metazoa</taxon>
        <taxon>Ecdysozoa</taxon>
        <taxon>Arthropoda</taxon>
        <taxon>Hexapoda</taxon>
        <taxon>Insecta</taxon>
        <taxon>Pterygota</taxon>
        <taxon>Neoptera</taxon>
        <taxon>Endopterygota</taxon>
        <taxon>Lepidoptera</taxon>
        <taxon>Glossata</taxon>
        <taxon>Ditrysia</taxon>
        <taxon>Pyraloidea</taxon>
        <taxon>Crambidae</taxon>
        <taxon>Crambinae</taxon>
        <taxon>Chilo</taxon>
    </lineage>
</organism>
<dbReference type="SUPFAM" id="SSF103473">
    <property type="entry name" value="MFS general substrate transporter"/>
    <property type="match status" value="1"/>
</dbReference>
<gene>
    <name evidence="9" type="ORF">CHILSU_LOCUS2128</name>
</gene>
<evidence type="ECO:0000256" key="3">
    <source>
        <dbReference type="ARBA" id="ARBA00022448"/>
    </source>
</evidence>
<accession>A0ABN8L5M8</accession>
<evidence type="ECO:0000313" key="10">
    <source>
        <dbReference type="Proteomes" id="UP001153292"/>
    </source>
</evidence>
<feature type="transmembrane region" description="Helical" evidence="7">
    <location>
        <begin position="300"/>
        <end position="324"/>
    </location>
</feature>
<dbReference type="Proteomes" id="UP001153292">
    <property type="component" value="Chromosome 13"/>
</dbReference>
<evidence type="ECO:0000313" key="9">
    <source>
        <dbReference type="EMBL" id="CAH2981605.1"/>
    </source>
</evidence>
<dbReference type="InterPro" id="IPR036259">
    <property type="entry name" value="MFS_trans_sf"/>
</dbReference>
<reference evidence="9" key="1">
    <citation type="submission" date="2021-12" db="EMBL/GenBank/DDBJ databases">
        <authorList>
            <person name="King R."/>
        </authorList>
    </citation>
    <scope>NUCLEOTIDE SEQUENCE</scope>
</reference>
<feature type="transmembrane region" description="Helical" evidence="7">
    <location>
        <begin position="206"/>
        <end position="226"/>
    </location>
</feature>
<evidence type="ECO:0000256" key="1">
    <source>
        <dbReference type="ARBA" id="ARBA00004141"/>
    </source>
</evidence>
<dbReference type="Pfam" id="PF07690">
    <property type="entry name" value="MFS_1"/>
    <property type="match status" value="1"/>
</dbReference>
<dbReference type="Pfam" id="PF00083">
    <property type="entry name" value="Sugar_tr"/>
    <property type="match status" value="1"/>
</dbReference>
<dbReference type="InterPro" id="IPR020846">
    <property type="entry name" value="MFS_dom"/>
</dbReference>
<sequence>MYLVYNKNKCVFVKMSKLKTVSYEEALTLTGFGKFNLLTFLLASSIVMSMAFEMLSVAYLVPASACELLTTSTDQGLMAAVPLIGIILTSYFWGYMGDTRGRKKVLCICMTTSSIASILAAFSPDWITFSVLKFISSGSVSGALALALTLLSECTPAAKRSILIMLTSSFFLGSTGIMAIVAIPVLPLKFHYYVPFLNIQFNSWRTLSLIFSTPCVLSAIGLLFLCESPKYLLSVGKDEKALKIMRTIFSINNNKSRDDYPVKCLVLDELTASHAPKGFFSSVASQTIPLFKPPLLKNTVLLCAMMIIVLLCMQPYLVWFPYLINGFMTSVQRGEESLTICQRLRASQNMTETTVNDCSINEFALSMLSGMGFLLAVINTVLSFLINYFGRRRLIIIVQFIAGIGGICLNSSKLWQLSGLLLFVFIAGILNFGMVTTVSVDLFPTHVKAMAVSLTMMIGRVSAVVGINILKLLLEVNCEASFYMFGAVTLLGVAVSFLLPKDRKPSSRNCTET</sequence>
<feature type="transmembrane region" description="Helical" evidence="7">
    <location>
        <begin position="76"/>
        <end position="93"/>
    </location>
</feature>
<name>A0ABN8L5M8_CHISP</name>
<evidence type="ECO:0000259" key="8">
    <source>
        <dbReference type="PROSITE" id="PS50850"/>
    </source>
</evidence>
<feature type="transmembrane region" description="Helical" evidence="7">
    <location>
        <begin position="363"/>
        <end position="382"/>
    </location>
</feature>
<dbReference type="PROSITE" id="PS50850">
    <property type="entry name" value="MFS"/>
    <property type="match status" value="1"/>
</dbReference>
<dbReference type="PANTHER" id="PTHR23511:SF35">
    <property type="entry name" value="MAJOR FACILITATOR SUPERFAMILY (MFS) PROFILE DOMAIN-CONTAINING PROTEIN"/>
    <property type="match status" value="1"/>
</dbReference>
<dbReference type="EMBL" id="OU963906">
    <property type="protein sequence ID" value="CAH2981605.1"/>
    <property type="molecule type" value="Genomic_DNA"/>
</dbReference>
<protein>
    <recommendedName>
        <fullName evidence="8">Major facilitator superfamily (MFS) profile domain-containing protein</fullName>
    </recommendedName>
</protein>
<dbReference type="PANTHER" id="PTHR23511">
    <property type="entry name" value="SYNAPTIC VESICLE GLYCOPROTEIN 2"/>
    <property type="match status" value="1"/>
</dbReference>
<dbReference type="InterPro" id="IPR005828">
    <property type="entry name" value="MFS_sugar_transport-like"/>
</dbReference>
<dbReference type="Gene3D" id="1.20.1250.20">
    <property type="entry name" value="MFS general substrate transporter like domains"/>
    <property type="match status" value="1"/>
</dbReference>
<evidence type="ECO:0000256" key="5">
    <source>
        <dbReference type="ARBA" id="ARBA00022989"/>
    </source>
</evidence>
<keyword evidence="5 7" id="KW-1133">Transmembrane helix</keyword>
<comment type="subcellular location">
    <subcellularLocation>
        <location evidence="1">Membrane</location>
        <topology evidence="1">Multi-pass membrane protein</topology>
    </subcellularLocation>
</comment>
<evidence type="ECO:0000256" key="4">
    <source>
        <dbReference type="ARBA" id="ARBA00022692"/>
    </source>
</evidence>
<feature type="transmembrane region" description="Helical" evidence="7">
    <location>
        <begin position="418"/>
        <end position="440"/>
    </location>
</feature>
<proteinExistence type="inferred from homology"/>
<keyword evidence="10" id="KW-1185">Reference proteome</keyword>
<evidence type="ECO:0000256" key="7">
    <source>
        <dbReference type="SAM" id="Phobius"/>
    </source>
</evidence>
<feature type="transmembrane region" description="Helical" evidence="7">
    <location>
        <begin position="480"/>
        <end position="499"/>
    </location>
</feature>
<feature type="transmembrane region" description="Helical" evidence="7">
    <location>
        <begin position="129"/>
        <end position="151"/>
    </location>
</feature>
<feature type="transmembrane region" description="Helical" evidence="7">
    <location>
        <begin position="163"/>
        <end position="186"/>
    </location>
</feature>
<feature type="domain" description="Major facilitator superfamily (MFS) profile" evidence="8">
    <location>
        <begin position="37"/>
        <end position="504"/>
    </location>
</feature>
<keyword evidence="6 7" id="KW-0472">Membrane</keyword>